<evidence type="ECO:0000313" key="2">
    <source>
        <dbReference type="Proteomes" id="UP001152531"/>
    </source>
</evidence>
<evidence type="ECO:0000313" key="1">
    <source>
        <dbReference type="EMBL" id="CAH6721624.1"/>
    </source>
</evidence>
<comment type="caution">
    <text evidence="1">The sequence shown here is derived from an EMBL/GenBank/DDBJ whole genome shotgun (WGS) entry which is preliminary data.</text>
</comment>
<organism evidence="1 2">
    <name type="scientific">[Candida] jaroonii</name>
    <dbReference type="NCBI Taxonomy" id="467808"/>
    <lineage>
        <taxon>Eukaryota</taxon>
        <taxon>Fungi</taxon>
        <taxon>Dikarya</taxon>
        <taxon>Ascomycota</taxon>
        <taxon>Saccharomycotina</taxon>
        <taxon>Pichiomycetes</taxon>
        <taxon>Debaryomycetaceae</taxon>
        <taxon>Yamadazyma</taxon>
    </lineage>
</organism>
<protein>
    <submittedName>
        <fullName evidence="1">Probable transporter Mch1p</fullName>
    </submittedName>
</protein>
<proteinExistence type="predicted"/>
<accession>A0ACA9Y9A6</accession>
<reference evidence="1" key="1">
    <citation type="submission" date="2022-06" db="EMBL/GenBank/DDBJ databases">
        <authorList>
            <person name="Legras J.-L."/>
            <person name="Devillers H."/>
            <person name="Grondin C."/>
        </authorList>
    </citation>
    <scope>NUCLEOTIDE SEQUENCE</scope>
    <source>
        <strain evidence="1">CLIB 1444</strain>
    </source>
</reference>
<keyword evidence="2" id="KW-1185">Reference proteome</keyword>
<name>A0ACA9Y9A6_9ASCO</name>
<dbReference type="Proteomes" id="UP001152531">
    <property type="component" value="Unassembled WGS sequence"/>
</dbReference>
<gene>
    <name evidence="1" type="ORF">CLIB1444_06S06414</name>
</gene>
<sequence length="461" mass="51444">MSAIHYSIKEINKYLPPTNHWLILASSVPVALSCGTVFAFSIYSTQLSEQCNLTTSNTSSLNISMVIGSALGGLIGGLVTDVFGTQLPMLLGCVTMFFGYKWLYELFNQGEDASLMFLIISMFFVGIGSTAGYFSAIKAVTIEFPNFKATAQSITIACFAISSLIISFIATHVFQSDIAAFLKFLYITCGSLNFIGFLFIRVEGHYKPGGEVFIEDNENEAMALLPSHSHPKTKNLSHLDLKESIMHPIFWYHFFMFSIIQGLGQMYIYQVGFIIKAVYNYYPGGNLHHLQALHVSLIAVCSFIGRLSSGPTSDFLVKSGFQRHWGLVLGLTIMLMGHLFNILSLDIFGSLHVANIFLSINSCLIGFAYGFSFTCYPAIISDIFNMKNYSFIWGLMYSSTAFGLTLMSRLFGFFYDLHSEFDGDDLVCFKGSGCYFQTFEITSSLCFLVICFILGYIYYRK</sequence>
<dbReference type="EMBL" id="CALSDN010000006">
    <property type="protein sequence ID" value="CAH6721624.1"/>
    <property type="molecule type" value="Genomic_DNA"/>
</dbReference>